<reference evidence="2 3" key="1">
    <citation type="submission" date="2019-09" db="EMBL/GenBank/DDBJ databases">
        <title>Genome sequence of Clostridium sp. EA1.</title>
        <authorList>
            <person name="Poehlein A."/>
            <person name="Bengelsdorf F.R."/>
            <person name="Daniel R."/>
        </authorList>
    </citation>
    <scope>NUCLEOTIDE SEQUENCE [LARGE SCALE GENOMIC DNA]</scope>
    <source>
        <strain evidence="2 3">EA1</strain>
    </source>
</reference>
<evidence type="ECO:0008006" key="4">
    <source>
        <dbReference type="Google" id="ProtNLM"/>
    </source>
</evidence>
<dbReference type="PROSITE" id="PS51257">
    <property type="entry name" value="PROKAR_LIPOPROTEIN"/>
    <property type="match status" value="1"/>
</dbReference>
<keyword evidence="1" id="KW-0732">Signal</keyword>
<organism evidence="2 3">
    <name type="scientific">Caproicibacter fermentans</name>
    <dbReference type="NCBI Taxonomy" id="2576756"/>
    <lineage>
        <taxon>Bacteria</taxon>
        <taxon>Bacillati</taxon>
        <taxon>Bacillota</taxon>
        <taxon>Clostridia</taxon>
        <taxon>Eubacteriales</taxon>
        <taxon>Acutalibacteraceae</taxon>
        <taxon>Caproicibacter</taxon>
    </lineage>
</organism>
<feature type="signal peptide" evidence="1">
    <location>
        <begin position="1"/>
        <end position="17"/>
    </location>
</feature>
<dbReference type="Gene3D" id="3.90.1010.20">
    <property type="match status" value="2"/>
</dbReference>
<comment type="caution">
    <text evidence="2">The sequence shown here is derived from an EMBL/GenBank/DDBJ whole genome shotgun (WGS) entry which is preliminary data.</text>
</comment>
<gene>
    <name evidence="2" type="ORF">CAFE_25080</name>
</gene>
<feature type="chain" id="PRO_5039092673" description="FMN-binding domain-containing protein" evidence="1">
    <location>
        <begin position="18"/>
        <end position="356"/>
    </location>
</feature>
<evidence type="ECO:0000256" key="1">
    <source>
        <dbReference type="SAM" id="SignalP"/>
    </source>
</evidence>
<dbReference type="AlphaFoldDB" id="A0A6N8I2L3"/>
<keyword evidence="3" id="KW-1185">Reference proteome</keyword>
<dbReference type="RefSeq" id="WP_066648131.1">
    <property type="nucleotide sequence ID" value="NZ_VWXL01000074.1"/>
</dbReference>
<dbReference type="Proteomes" id="UP000469440">
    <property type="component" value="Unassembled WGS sequence"/>
</dbReference>
<dbReference type="OrthoDB" id="2026742at2"/>
<protein>
    <recommendedName>
        <fullName evidence="4">FMN-binding domain-containing protein</fullName>
    </recommendedName>
</protein>
<accession>A0A6N8I2L3</accession>
<sequence>MKKSISFLLTAALTVTAFTGCSSNAGSSSSASSAQNSSAPASSSATAAGSVKTGVAVISSVAKSTAVKDGKGVAEGDSTIVAVTVDGSGKIVKCVIDAVQSKINFSDQGKILDKTDAAVKSKDELGADYGLGKVSKIKKDWNEQAQAFADYVKGKTVEEIKGIAVDSEGHATGPELTSSVTISIGDFVDAIEQAVANAQDLGAKANDKLGLGIVTSLSSSADATADQEGKAEASSQISAVTFGSDGKITSCVNDAVQPTVSFDVSGKITTDLSKEVESKDALKESYGMKKASKIGKEWYQQAASFAQYVKGKTVDEVKGIKVNESGEPTDQELTASVTFGVSDFIANIEEASKNAK</sequence>
<evidence type="ECO:0000313" key="3">
    <source>
        <dbReference type="Proteomes" id="UP000469440"/>
    </source>
</evidence>
<dbReference type="EMBL" id="VWXL01000074">
    <property type="protein sequence ID" value="MVB11783.1"/>
    <property type="molecule type" value="Genomic_DNA"/>
</dbReference>
<proteinExistence type="predicted"/>
<evidence type="ECO:0000313" key="2">
    <source>
        <dbReference type="EMBL" id="MVB11783.1"/>
    </source>
</evidence>
<name>A0A6N8I2L3_9FIRM</name>